<dbReference type="OrthoDB" id="5973437at2759"/>
<dbReference type="InterPro" id="IPR001806">
    <property type="entry name" value="Small_GTPase"/>
</dbReference>
<keyword evidence="3" id="KW-0488">Methylation</keyword>
<proteinExistence type="inferred from homology"/>
<dbReference type="SUPFAM" id="SSF52540">
    <property type="entry name" value="P-loop containing nucleoside triphosphate hydrolases"/>
    <property type="match status" value="1"/>
</dbReference>
<dbReference type="InterPro" id="IPR005225">
    <property type="entry name" value="Small_GTP-bd"/>
</dbReference>
<dbReference type="SMART" id="SM00174">
    <property type="entry name" value="RHO"/>
    <property type="match status" value="1"/>
</dbReference>
<dbReference type="PRINTS" id="PR00449">
    <property type="entry name" value="RASTRNSFRMNG"/>
</dbReference>
<evidence type="ECO:0000313" key="8">
    <source>
        <dbReference type="EnsemblMetazoa" id="CLYHEMP007219.1"/>
    </source>
</evidence>
<sequence length="283" mass="32211">KKKQRNISQMMVDNSGKGFTVIATDRLKTSPNGKKNDNKGAFKCTIKTMMQLFNHRKQVKKRIQRVTLSVIVLGTRNVGKTSLIRALCGEEFTSDASPTVLDVYTKENMINNMLVKFEFIDLSASHSFPAMRKLYIQKANIFFLLYDNTRDSFKEMVRLKDEIEEIHNVHLSELPIAVIKTKCDSTRSRTLPEMEVDDISHWCGTLFACSAKKGVNIAEIEEYLLCEGCFADTKKTTTTFERNSGHRVSGRYIYGGRRRSKSVILNRTPERPRSSCSNSSVQS</sequence>
<dbReference type="NCBIfam" id="TIGR00231">
    <property type="entry name" value="small_GTP"/>
    <property type="match status" value="1"/>
</dbReference>
<evidence type="ECO:0000256" key="5">
    <source>
        <dbReference type="ARBA" id="ARBA00023136"/>
    </source>
</evidence>
<keyword evidence="4" id="KW-0547">Nucleotide-binding</keyword>
<keyword evidence="4" id="KW-0342">GTP-binding</keyword>
<dbReference type="PROSITE" id="PS51419">
    <property type="entry name" value="RAB"/>
    <property type="match status" value="1"/>
</dbReference>
<dbReference type="SMART" id="SM00173">
    <property type="entry name" value="RAS"/>
    <property type="match status" value="1"/>
</dbReference>
<evidence type="ECO:0000256" key="1">
    <source>
        <dbReference type="ARBA" id="ARBA00004193"/>
    </source>
</evidence>
<dbReference type="PROSITE" id="PS51421">
    <property type="entry name" value="RAS"/>
    <property type="match status" value="1"/>
</dbReference>
<dbReference type="Proteomes" id="UP000594262">
    <property type="component" value="Unplaced"/>
</dbReference>
<evidence type="ECO:0000313" key="9">
    <source>
        <dbReference type="Proteomes" id="UP000594262"/>
    </source>
</evidence>
<comment type="subcellular location">
    <subcellularLocation>
        <location evidence="1">Cell membrane</location>
        <topology evidence="1">Lipid-anchor</topology>
    </subcellularLocation>
</comment>
<evidence type="ECO:0000256" key="4">
    <source>
        <dbReference type="ARBA" id="ARBA00023134"/>
    </source>
</evidence>
<comment type="similarity">
    <text evidence="7">Belongs to the small GTPase superfamily. RasD family.</text>
</comment>
<dbReference type="GO" id="GO:0005886">
    <property type="term" value="C:plasma membrane"/>
    <property type="evidence" value="ECO:0007669"/>
    <property type="project" value="UniProtKB-SubCell"/>
</dbReference>
<dbReference type="InterPro" id="IPR052236">
    <property type="entry name" value="Small_GTPase_RasD"/>
</dbReference>
<keyword evidence="2" id="KW-1003">Cell membrane</keyword>
<evidence type="ECO:0000256" key="6">
    <source>
        <dbReference type="ARBA" id="ARBA00023288"/>
    </source>
</evidence>
<dbReference type="Gene3D" id="3.40.50.300">
    <property type="entry name" value="P-loop containing nucleotide triphosphate hydrolases"/>
    <property type="match status" value="1"/>
</dbReference>
<accession>A0A7M5WRS3</accession>
<keyword evidence="6" id="KW-0449">Lipoprotein</keyword>
<name>A0A7M5WRS3_9CNID</name>
<dbReference type="EnsemblMetazoa" id="CLYHEMT007219.1">
    <property type="protein sequence ID" value="CLYHEMP007219.1"/>
    <property type="gene ID" value="CLYHEMG007219"/>
</dbReference>
<keyword evidence="5" id="KW-0472">Membrane</keyword>
<dbReference type="AlphaFoldDB" id="A0A7M5WRS3"/>
<keyword evidence="9" id="KW-1185">Reference proteome</keyword>
<dbReference type="GO" id="GO:0003924">
    <property type="term" value="F:GTPase activity"/>
    <property type="evidence" value="ECO:0007669"/>
    <property type="project" value="InterPro"/>
</dbReference>
<dbReference type="GO" id="GO:0005525">
    <property type="term" value="F:GTP binding"/>
    <property type="evidence" value="ECO:0007669"/>
    <property type="project" value="UniProtKB-KW"/>
</dbReference>
<evidence type="ECO:0000256" key="2">
    <source>
        <dbReference type="ARBA" id="ARBA00022475"/>
    </source>
</evidence>
<evidence type="ECO:0000256" key="3">
    <source>
        <dbReference type="ARBA" id="ARBA00022481"/>
    </source>
</evidence>
<evidence type="ECO:0000256" key="7">
    <source>
        <dbReference type="ARBA" id="ARBA00038061"/>
    </source>
</evidence>
<dbReference type="InterPro" id="IPR027417">
    <property type="entry name" value="P-loop_NTPase"/>
</dbReference>
<dbReference type="PANTHER" id="PTHR46149">
    <property type="entry name" value="MIP08469P"/>
    <property type="match status" value="1"/>
</dbReference>
<protein>
    <submittedName>
        <fullName evidence="8">Uncharacterized protein</fullName>
    </submittedName>
</protein>
<reference evidence="8" key="1">
    <citation type="submission" date="2021-01" db="UniProtKB">
        <authorList>
            <consortium name="EnsemblMetazoa"/>
        </authorList>
    </citation>
    <scope>IDENTIFICATION</scope>
</reference>
<organism evidence="8 9">
    <name type="scientific">Clytia hemisphaerica</name>
    <dbReference type="NCBI Taxonomy" id="252671"/>
    <lineage>
        <taxon>Eukaryota</taxon>
        <taxon>Metazoa</taxon>
        <taxon>Cnidaria</taxon>
        <taxon>Hydrozoa</taxon>
        <taxon>Hydroidolina</taxon>
        <taxon>Leptothecata</taxon>
        <taxon>Obeliida</taxon>
        <taxon>Clytiidae</taxon>
        <taxon>Clytia</taxon>
    </lineage>
</organism>
<dbReference type="Pfam" id="PF00071">
    <property type="entry name" value="Ras"/>
    <property type="match status" value="1"/>
</dbReference>
<dbReference type="SMART" id="SM00175">
    <property type="entry name" value="RAB"/>
    <property type="match status" value="1"/>
</dbReference>